<comment type="similarity">
    <text evidence="2">Belongs to the binding-protein-dependent transport system permease family. CysTW subfamily.</text>
</comment>
<keyword evidence="3 8" id="KW-0813">Transport</keyword>
<evidence type="ECO:0000256" key="6">
    <source>
        <dbReference type="ARBA" id="ARBA00022989"/>
    </source>
</evidence>
<feature type="transmembrane region" description="Helical" evidence="8">
    <location>
        <begin position="215"/>
        <end position="232"/>
    </location>
</feature>
<feature type="transmembrane region" description="Helical" evidence="8">
    <location>
        <begin position="75"/>
        <end position="97"/>
    </location>
</feature>
<dbReference type="EMBL" id="JAGKSP010000007">
    <property type="protein sequence ID" value="MBP3964775.1"/>
    <property type="molecule type" value="Genomic_DNA"/>
</dbReference>
<organism evidence="10 11">
    <name type="scientific">Paenibacillus lignilyticus</name>
    <dbReference type="NCBI Taxonomy" id="1172615"/>
    <lineage>
        <taxon>Bacteria</taxon>
        <taxon>Bacillati</taxon>
        <taxon>Bacillota</taxon>
        <taxon>Bacilli</taxon>
        <taxon>Bacillales</taxon>
        <taxon>Paenibacillaceae</taxon>
        <taxon>Paenibacillus</taxon>
    </lineage>
</organism>
<evidence type="ECO:0000256" key="4">
    <source>
        <dbReference type="ARBA" id="ARBA00022475"/>
    </source>
</evidence>
<comment type="subcellular location">
    <subcellularLocation>
        <location evidence="1 8">Cell membrane</location>
        <topology evidence="1 8">Multi-pass membrane protein</topology>
    </subcellularLocation>
</comment>
<evidence type="ECO:0000313" key="10">
    <source>
        <dbReference type="EMBL" id="MBP3964775.1"/>
    </source>
</evidence>
<dbReference type="InterPro" id="IPR035906">
    <property type="entry name" value="MetI-like_sf"/>
</dbReference>
<gene>
    <name evidence="10" type="ORF">I8J30_18810</name>
</gene>
<dbReference type="SUPFAM" id="SSF161098">
    <property type="entry name" value="MetI-like"/>
    <property type="match status" value="1"/>
</dbReference>
<dbReference type="Pfam" id="PF00528">
    <property type="entry name" value="BPD_transp_1"/>
    <property type="match status" value="1"/>
</dbReference>
<dbReference type="PANTHER" id="PTHR42929">
    <property type="entry name" value="INNER MEMBRANE ABC TRANSPORTER PERMEASE PROTEIN YDCU-RELATED-RELATED"/>
    <property type="match status" value="1"/>
</dbReference>
<evidence type="ECO:0000256" key="1">
    <source>
        <dbReference type="ARBA" id="ARBA00004651"/>
    </source>
</evidence>
<keyword evidence="6 8" id="KW-1133">Transmembrane helix</keyword>
<sequence>MRNAAHAQVNAPIQTRPRSRNMYLVPYLLWMLLFVVAPIVLIVYDSLFDVEGNFTFSNYAHFFTPVYMKMTFSSFWYAFLITFFSLLIGYPAAYLLTRTKHKQLWLLLIILPSWINLLLKTYAFIGLFGTYGAVNAILELIGIGNRQILFTDFSFIFVSVYIFIPFMILPVFNALEELNPSLVDASRDLGASTWTTFRRVIFPLTLSGVKSGCQAVFIPALSLFMITRLIAGNRVITLGTAIEQHFLVTQDWGMGATIAVFLIIAMVIIMIVTGNRNRSRRSDVR</sequence>
<evidence type="ECO:0000256" key="2">
    <source>
        <dbReference type="ARBA" id="ARBA00007069"/>
    </source>
</evidence>
<keyword evidence="5 8" id="KW-0812">Transmembrane</keyword>
<evidence type="ECO:0000256" key="8">
    <source>
        <dbReference type="RuleBase" id="RU363032"/>
    </source>
</evidence>
<feature type="transmembrane region" description="Helical" evidence="8">
    <location>
        <begin position="148"/>
        <end position="172"/>
    </location>
</feature>
<keyword evidence="7 8" id="KW-0472">Membrane</keyword>
<dbReference type="Proteomes" id="UP000673394">
    <property type="component" value="Unassembled WGS sequence"/>
</dbReference>
<reference evidence="10 11" key="1">
    <citation type="submission" date="2021-04" db="EMBL/GenBank/DDBJ databases">
        <title>Paenibacillus sp. DLE-14 whole genome sequence.</title>
        <authorList>
            <person name="Ham Y.J."/>
        </authorList>
    </citation>
    <scope>NUCLEOTIDE SEQUENCE [LARGE SCALE GENOMIC DNA]</scope>
    <source>
        <strain evidence="10 11">DLE-14</strain>
    </source>
</reference>
<accession>A0ABS5CG14</accession>
<feature type="transmembrane region" description="Helical" evidence="8">
    <location>
        <begin position="252"/>
        <end position="272"/>
    </location>
</feature>
<proteinExistence type="inferred from homology"/>
<keyword evidence="11" id="KW-1185">Reference proteome</keyword>
<keyword evidence="4" id="KW-1003">Cell membrane</keyword>
<dbReference type="CDD" id="cd06261">
    <property type="entry name" value="TM_PBP2"/>
    <property type="match status" value="1"/>
</dbReference>
<protein>
    <submittedName>
        <fullName evidence="10">ABC transporter permease</fullName>
    </submittedName>
</protein>
<dbReference type="RefSeq" id="WP_210660668.1">
    <property type="nucleotide sequence ID" value="NZ_JAGKSP010000007.1"/>
</dbReference>
<evidence type="ECO:0000256" key="5">
    <source>
        <dbReference type="ARBA" id="ARBA00022692"/>
    </source>
</evidence>
<feature type="domain" description="ABC transmembrane type-1" evidence="9">
    <location>
        <begin position="71"/>
        <end position="273"/>
    </location>
</feature>
<evidence type="ECO:0000256" key="3">
    <source>
        <dbReference type="ARBA" id="ARBA00022448"/>
    </source>
</evidence>
<dbReference type="InterPro" id="IPR000515">
    <property type="entry name" value="MetI-like"/>
</dbReference>
<dbReference type="PROSITE" id="PS50928">
    <property type="entry name" value="ABC_TM1"/>
    <property type="match status" value="1"/>
</dbReference>
<evidence type="ECO:0000313" key="11">
    <source>
        <dbReference type="Proteomes" id="UP000673394"/>
    </source>
</evidence>
<dbReference type="PANTHER" id="PTHR42929:SF1">
    <property type="entry name" value="INNER MEMBRANE ABC TRANSPORTER PERMEASE PROTEIN YDCU-RELATED"/>
    <property type="match status" value="1"/>
</dbReference>
<feature type="transmembrane region" description="Helical" evidence="8">
    <location>
        <begin position="104"/>
        <end position="128"/>
    </location>
</feature>
<comment type="caution">
    <text evidence="10">The sequence shown here is derived from an EMBL/GenBank/DDBJ whole genome shotgun (WGS) entry which is preliminary data.</text>
</comment>
<evidence type="ECO:0000256" key="7">
    <source>
        <dbReference type="ARBA" id="ARBA00023136"/>
    </source>
</evidence>
<name>A0ABS5CG14_9BACL</name>
<dbReference type="Gene3D" id="1.10.3720.10">
    <property type="entry name" value="MetI-like"/>
    <property type="match status" value="1"/>
</dbReference>
<feature type="transmembrane region" description="Helical" evidence="8">
    <location>
        <begin position="21"/>
        <end position="44"/>
    </location>
</feature>
<evidence type="ECO:0000259" key="9">
    <source>
        <dbReference type="PROSITE" id="PS50928"/>
    </source>
</evidence>